<evidence type="ECO:0000313" key="3">
    <source>
        <dbReference type="EMBL" id="MFB2835344.1"/>
    </source>
</evidence>
<dbReference type="InterPro" id="IPR045361">
    <property type="entry name" value="CIS_tube_prot_N"/>
</dbReference>
<proteinExistence type="predicted"/>
<comment type="caution">
    <text evidence="3">The sequence shown here is derived from an EMBL/GenBank/DDBJ whole genome shotgun (WGS) entry which is preliminary data.</text>
</comment>
<dbReference type="InterPro" id="IPR036779">
    <property type="entry name" value="LysM_dom_sf"/>
</dbReference>
<feature type="region of interest" description="Disordered" evidence="1">
    <location>
        <begin position="123"/>
        <end position="147"/>
    </location>
</feature>
<name>A0ABV4WJS3_9CYAN</name>
<feature type="compositionally biased region" description="Polar residues" evidence="1">
    <location>
        <begin position="130"/>
        <end position="144"/>
    </location>
</feature>
<evidence type="ECO:0000256" key="1">
    <source>
        <dbReference type="SAM" id="MobiDB-lite"/>
    </source>
</evidence>
<dbReference type="Proteomes" id="UP001576780">
    <property type="component" value="Unassembled WGS sequence"/>
</dbReference>
<dbReference type="RefSeq" id="WP_413277758.1">
    <property type="nucleotide sequence ID" value="NZ_JBHFNT010000106.1"/>
</dbReference>
<accession>A0ABV4WJS3</accession>
<protein>
    <recommendedName>
        <fullName evidence="2">LysM domain-containing protein</fullName>
    </recommendedName>
</protein>
<evidence type="ECO:0000259" key="2">
    <source>
        <dbReference type="PROSITE" id="PS51782"/>
    </source>
</evidence>
<sequence>MSLQYAYFENLETKEQMRVQFNPTELNFSKSAQFAEIAIPGLDAPIQQFIRGGTETLTVELFFDSTDSGMGADAKSVTDDNNGLLPVDRFCGTEKFYQLVKQHPKTHAPPRCRFGWGEPNSGLPGIGELSTPSSTTDPQSGLQKQKTEKAVSNAPFWFTCIVESIDRKFLLFSPSGIPLRARLTVKLREYQILEQMIAKLETADHTKVRILKQKQRIDQLAAQEYDTPTEWRRIAEANNVDDPRRIAPGTSLVIPVIQVESVIRSDRL</sequence>
<keyword evidence="4" id="KW-1185">Reference proteome</keyword>
<dbReference type="Pfam" id="PF19266">
    <property type="entry name" value="CIS_tube"/>
    <property type="match status" value="2"/>
</dbReference>
<organism evidence="3 4">
    <name type="scientific">Floridaenema evergladense BLCC-F167</name>
    <dbReference type="NCBI Taxonomy" id="3153639"/>
    <lineage>
        <taxon>Bacteria</taxon>
        <taxon>Bacillati</taxon>
        <taxon>Cyanobacteriota</taxon>
        <taxon>Cyanophyceae</taxon>
        <taxon>Oscillatoriophycideae</taxon>
        <taxon>Aerosakkonematales</taxon>
        <taxon>Aerosakkonemataceae</taxon>
        <taxon>Floridanema</taxon>
        <taxon>Floridanema evergladense</taxon>
    </lineage>
</organism>
<feature type="domain" description="LysM" evidence="2">
    <location>
        <begin position="207"/>
        <end position="254"/>
    </location>
</feature>
<dbReference type="EMBL" id="JBHFNT010000106">
    <property type="protein sequence ID" value="MFB2835344.1"/>
    <property type="molecule type" value="Genomic_DNA"/>
</dbReference>
<dbReference type="InterPro" id="IPR018392">
    <property type="entry name" value="LysM"/>
</dbReference>
<dbReference type="PROSITE" id="PS51782">
    <property type="entry name" value="LYSM"/>
    <property type="match status" value="1"/>
</dbReference>
<gene>
    <name evidence="3" type="ORF">ACE1CA_12505</name>
</gene>
<dbReference type="Gene3D" id="3.10.350.10">
    <property type="entry name" value="LysM domain"/>
    <property type="match status" value="1"/>
</dbReference>
<reference evidence="3 4" key="1">
    <citation type="submission" date="2024-09" db="EMBL/GenBank/DDBJ databases">
        <title>Floridaenema gen nov. (Aerosakkonemataceae, Aerosakkonematales ord. nov., Cyanobacteria) from benthic tropical and subtropical fresh waters, with the description of four new species.</title>
        <authorList>
            <person name="Moretto J.A."/>
            <person name="Berthold D.E."/>
            <person name="Lefler F.W."/>
            <person name="Huang I.-S."/>
            <person name="Laughinghouse H. IV."/>
        </authorList>
    </citation>
    <scope>NUCLEOTIDE SEQUENCE [LARGE SCALE GENOMIC DNA]</scope>
    <source>
        <strain evidence="3 4">BLCC-F167</strain>
    </source>
</reference>
<evidence type="ECO:0000313" key="4">
    <source>
        <dbReference type="Proteomes" id="UP001576780"/>
    </source>
</evidence>